<reference evidence="2" key="2">
    <citation type="journal article" date="2017" name="Nat. Plants">
        <title>The Aegilops tauschii genome reveals multiple impacts of transposons.</title>
        <authorList>
            <person name="Zhao G."/>
            <person name="Zou C."/>
            <person name="Li K."/>
            <person name="Wang K."/>
            <person name="Li T."/>
            <person name="Gao L."/>
            <person name="Zhang X."/>
            <person name="Wang H."/>
            <person name="Yang Z."/>
            <person name="Liu X."/>
            <person name="Jiang W."/>
            <person name="Mao L."/>
            <person name="Kong X."/>
            <person name="Jiao Y."/>
            <person name="Jia J."/>
        </authorList>
    </citation>
    <scope>NUCLEOTIDE SEQUENCE [LARGE SCALE GENOMIC DNA]</scope>
    <source>
        <strain evidence="2">cv. AL8/78</strain>
    </source>
</reference>
<dbReference type="AlphaFoldDB" id="A0A452Z5G6"/>
<reference evidence="1" key="4">
    <citation type="submission" date="2019-03" db="UniProtKB">
        <authorList>
            <consortium name="EnsemblPlants"/>
        </authorList>
    </citation>
    <scope>IDENTIFICATION</scope>
</reference>
<sequence length="90" mass="10097">SRGGGFLQVRNEISTVLWLLQPREDHLGSRDVLLRIKQVVIQSVLLPLHSLVLVCRRVGVTSGGTRLPPKQTMQVWTNNISKLISIREST</sequence>
<name>A0A452Z5G6_AEGTS</name>
<proteinExistence type="predicted"/>
<protein>
    <submittedName>
        <fullName evidence="1">Uncharacterized protein</fullName>
    </submittedName>
</protein>
<dbReference type="EnsemblPlants" id="AET1Gv20638400.1">
    <property type="protein sequence ID" value="AET1Gv20638400.1"/>
    <property type="gene ID" value="AET1Gv20638400"/>
</dbReference>
<dbReference type="Proteomes" id="UP000015105">
    <property type="component" value="Chromosome 1D"/>
</dbReference>
<accession>A0A452Z5G6</accession>
<evidence type="ECO:0000313" key="2">
    <source>
        <dbReference type="Proteomes" id="UP000015105"/>
    </source>
</evidence>
<reference evidence="2" key="1">
    <citation type="journal article" date="2014" name="Science">
        <title>Ancient hybridizations among the ancestral genomes of bread wheat.</title>
        <authorList>
            <consortium name="International Wheat Genome Sequencing Consortium,"/>
            <person name="Marcussen T."/>
            <person name="Sandve S.R."/>
            <person name="Heier L."/>
            <person name="Spannagl M."/>
            <person name="Pfeifer M."/>
            <person name="Jakobsen K.S."/>
            <person name="Wulff B.B."/>
            <person name="Steuernagel B."/>
            <person name="Mayer K.F."/>
            <person name="Olsen O.A."/>
        </authorList>
    </citation>
    <scope>NUCLEOTIDE SEQUENCE [LARGE SCALE GENOMIC DNA]</scope>
    <source>
        <strain evidence="2">cv. AL8/78</strain>
    </source>
</reference>
<evidence type="ECO:0000313" key="1">
    <source>
        <dbReference type="EnsemblPlants" id="AET1Gv20638400.1"/>
    </source>
</evidence>
<dbReference type="Gramene" id="AET1Gv20638400.1">
    <property type="protein sequence ID" value="AET1Gv20638400.1"/>
    <property type="gene ID" value="AET1Gv20638400"/>
</dbReference>
<reference evidence="1" key="3">
    <citation type="journal article" date="2017" name="Nature">
        <title>Genome sequence of the progenitor of the wheat D genome Aegilops tauschii.</title>
        <authorList>
            <person name="Luo M.C."/>
            <person name="Gu Y.Q."/>
            <person name="Puiu D."/>
            <person name="Wang H."/>
            <person name="Twardziok S.O."/>
            <person name="Deal K.R."/>
            <person name="Huo N."/>
            <person name="Zhu T."/>
            <person name="Wang L."/>
            <person name="Wang Y."/>
            <person name="McGuire P.E."/>
            <person name="Liu S."/>
            <person name="Long H."/>
            <person name="Ramasamy R.K."/>
            <person name="Rodriguez J.C."/>
            <person name="Van S.L."/>
            <person name="Yuan L."/>
            <person name="Wang Z."/>
            <person name="Xia Z."/>
            <person name="Xiao L."/>
            <person name="Anderson O.D."/>
            <person name="Ouyang S."/>
            <person name="Liang Y."/>
            <person name="Zimin A.V."/>
            <person name="Pertea G."/>
            <person name="Qi P."/>
            <person name="Bennetzen J.L."/>
            <person name="Dai X."/>
            <person name="Dawson M.W."/>
            <person name="Muller H.G."/>
            <person name="Kugler K."/>
            <person name="Rivarola-Duarte L."/>
            <person name="Spannagl M."/>
            <person name="Mayer K.F.X."/>
            <person name="Lu F.H."/>
            <person name="Bevan M.W."/>
            <person name="Leroy P."/>
            <person name="Li P."/>
            <person name="You F.M."/>
            <person name="Sun Q."/>
            <person name="Liu Z."/>
            <person name="Lyons E."/>
            <person name="Wicker T."/>
            <person name="Salzberg S.L."/>
            <person name="Devos K.M."/>
            <person name="Dvorak J."/>
        </authorList>
    </citation>
    <scope>NUCLEOTIDE SEQUENCE [LARGE SCALE GENOMIC DNA]</scope>
    <source>
        <strain evidence="1">cv. AL8/78</strain>
    </source>
</reference>
<organism evidence="1 2">
    <name type="scientific">Aegilops tauschii subsp. strangulata</name>
    <name type="common">Goatgrass</name>
    <dbReference type="NCBI Taxonomy" id="200361"/>
    <lineage>
        <taxon>Eukaryota</taxon>
        <taxon>Viridiplantae</taxon>
        <taxon>Streptophyta</taxon>
        <taxon>Embryophyta</taxon>
        <taxon>Tracheophyta</taxon>
        <taxon>Spermatophyta</taxon>
        <taxon>Magnoliopsida</taxon>
        <taxon>Liliopsida</taxon>
        <taxon>Poales</taxon>
        <taxon>Poaceae</taxon>
        <taxon>BOP clade</taxon>
        <taxon>Pooideae</taxon>
        <taxon>Triticodae</taxon>
        <taxon>Triticeae</taxon>
        <taxon>Triticinae</taxon>
        <taxon>Aegilops</taxon>
    </lineage>
</organism>
<reference evidence="1" key="5">
    <citation type="journal article" date="2021" name="G3 (Bethesda)">
        <title>Aegilops tauschii genome assembly Aet v5.0 features greater sequence contiguity and improved annotation.</title>
        <authorList>
            <person name="Wang L."/>
            <person name="Zhu T."/>
            <person name="Rodriguez J.C."/>
            <person name="Deal K.R."/>
            <person name="Dubcovsky J."/>
            <person name="McGuire P.E."/>
            <person name="Lux T."/>
            <person name="Spannagl M."/>
            <person name="Mayer K.F.X."/>
            <person name="Baldrich P."/>
            <person name="Meyers B.C."/>
            <person name="Huo N."/>
            <person name="Gu Y.Q."/>
            <person name="Zhou H."/>
            <person name="Devos K.M."/>
            <person name="Bennetzen J.L."/>
            <person name="Unver T."/>
            <person name="Budak H."/>
            <person name="Gulick P.J."/>
            <person name="Galiba G."/>
            <person name="Kalapos B."/>
            <person name="Nelson D.R."/>
            <person name="Li P."/>
            <person name="You F.M."/>
            <person name="Luo M.C."/>
            <person name="Dvorak J."/>
        </authorList>
    </citation>
    <scope>NUCLEOTIDE SEQUENCE [LARGE SCALE GENOMIC DNA]</scope>
    <source>
        <strain evidence="1">cv. AL8/78</strain>
    </source>
</reference>
<keyword evidence="2" id="KW-1185">Reference proteome</keyword>